<dbReference type="AlphaFoldDB" id="A0A087TCG1"/>
<organism evidence="2 3">
    <name type="scientific">Stegodyphus mimosarum</name>
    <name type="common">African social velvet spider</name>
    <dbReference type="NCBI Taxonomy" id="407821"/>
    <lineage>
        <taxon>Eukaryota</taxon>
        <taxon>Metazoa</taxon>
        <taxon>Ecdysozoa</taxon>
        <taxon>Arthropoda</taxon>
        <taxon>Chelicerata</taxon>
        <taxon>Arachnida</taxon>
        <taxon>Araneae</taxon>
        <taxon>Araneomorphae</taxon>
        <taxon>Entelegynae</taxon>
        <taxon>Eresoidea</taxon>
        <taxon>Eresidae</taxon>
        <taxon>Stegodyphus</taxon>
    </lineage>
</organism>
<gene>
    <name evidence="2" type="ORF">X975_08912</name>
</gene>
<evidence type="ECO:0000259" key="1">
    <source>
        <dbReference type="Pfam" id="PF13358"/>
    </source>
</evidence>
<dbReference type="Proteomes" id="UP000054359">
    <property type="component" value="Unassembled WGS sequence"/>
</dbReference>
<sequence>MRFFIDNDDNVSRRYSTGRSRVTTPNEDRYLAVTAKRNRRSTASDLSDHGHDNFKADHVQTLRADYARRPVRCVPLTATHCRLRLAWSREHALWTPQQWACVRFSDESRFRLQSDSRRTFIWRAPGTRYHQENVIERHRYGGAGVLVWGGIILGSRTDLLVQIGTMTTQIYRDVILEQHVRLFRGAMGAQFVFMDDNDRPHRANIVRECLQSEDITRMDWPAFSPDLNPVEHEWDMLGRRVAARQPPPTCLPELRRVLLFEWCNMPQDQIDNLILSMPRRCTDCVASSGRYTMY</sequence>
<reference evidence="2 3" key="1">
    <citation type="submission" date="2013-11" db="EMBL/GenBank/DDBJ databases">
        <title>Genome sequencing of Stegodyphus mimosarum.</title>
        <authorList>
            <person name="Bechsgaard J."/>
        </authorList>
    </citation>
    <scope>NUCLEOTIDE SEQUENCE [LARGE SCALE GENOMIC DNA]</scope>
</reference>
<dbReference type="InterPro" id="IPR038717">
    <property type="entry name" value="Tc1-like_DDE_dom"/>
</dbReference>
<dbReference type="OrthoDB" id="6435577at2759"/>
<proteinExistence type="predicted"/>
<dbReference type="PANTHER" id="PTHR23022:SF135">
    <property type="entry name" value="SI:DKEY-77F5.3"/>
    <property type="match status" value="1"/>
</dbReference>
<keyword evidence="3" id="KW-1185">Reference proteome</keyword>
<protein>
    <submittedName>
        <fullName evidence="2">Transposable element Tcb1 transposase</fullName>
    </submittedName>
</protein>
<evidence type="ECO:0000313" key="2">
    <source>
        <dbReference type="EMBL" id="KFM62800.1"/>
    </source>
</evidence>
<dbReference type="InterPro" id="IPR052338">
    <property type="entry name" value="Transposase_5"/>
</dbReference>
<name>A0A087TCG1_STEMI</name>
<dbReference type="GO" id="GO:0003676">
    <property type="term" value="F:nucleic acid binding"/>
    <property type="evidence" value="ECO:0007669"/>
    <property type="project" value="InterPro"/>
</dbReference>
<dbReference type="Pfam" id="PF13358">
    <property type="entry name" value="DDE_3"/>
    <property type="match status" value="1"/>
</dbReference>
<accession>A0A087TCG1</accession>
<dbReference type="PANTHER" id="PTHR23022">
    <property type="entry name" value="TRANSPOSABLE ELEMENT-RELATED"/>
    <property type="match status" value="1"/>
</dbReference>
<dbReference type="Gene3D" id="3.30.420.10">
    <property type="entry name" value="Ribonuclease H-like superfamily/Ribonuclease H"/>
    <property type="match status" value="1"/>
</dbReference>
<evidence type="ECO:0000313" key="3">
    <source>
        <dbReference type="Proteomes" id="UP000054359"/>
    </source>
</evidence>
<dbReference type="EMBL" id="KK114577">
    <property type="protein sequence ID" value="KFM62800.1"/>
    <property type="molecule type" value="Genomic_DNA"/>
</dbReference>
<feature type="domain" description="Tc1-like transposase DDE" evidence="1">
    <location>
        <begin position="102"/>
        <end position="245"/>
    </location>
</feature>
<feature type="non-terminal residue" evidence="2">
    <location>
        <position position="294"/>
    </location>
</feature>
<dbReference type="InterPro" id="IPR036397">
    <property type="entry name" value="RNaseH_sf"/>
</dbReference>